<gene>
    <name evidence="1" type="ORF">MMF98_18195</name>
</gene>
<comment type="caution">
    <text evidence="1">The sequence shown here is derived from an EMBL/GenBank/DDBJ whole genome shotgun (WGS) entry which is preliminary data.</text>
</comment>
<evidence type="ECO:0000313" key="1">
    <source>
        <dbReference type="EMBL" id="MCJ0765149.1"/>
    </source>
</evidence>
<accession>A0A9X1VZP2</accession>
<sequence>MSASMDMPAALTEAEARCVQRYYDRLLAALQARDLLALHDAQQVVLRAAYRSRARPALRRALKELTWRMAGYIAGKQLRWRGRERI</sequence>
<keyword evidence="2" id="KW-1185">Reference proteome</keyword>
<name>A0A9X1VZP2_9BURK</name>
<protein>
    <submittedName>
        <fullName evidence="1">Uncharacterized protein</fullName>
    </submittedName>
</protein>
<dbReference type="RefSeq" id="WP_243308253.1">
    <property type="nucleotide sequence ID" value="NZ_JALGBI010000002.1"/>
</dbReference>
<reference evidence="1" key="1">
    <citation type="submission" date="2022-03" db="EMBL/GenBank/DDBJ databases">
        <authorList>
            <person name="Woo C.Y."/>
        </authorList>
    </citation>
    <scope>NUCLEOTIDE SEQUENCE</scope>
    <source>
        <strain evidence="1">CYS-02</strain>
    </source>
</reference>
<proteinExistence type="predicted"/>
<dbReference type="EMBL" id="JALGBI010000002">
    <property type="protein sequence ID" value="MCJ0765149.1"/>
    <property type="molecule type" value="Genomic_DNA"/>
</dbReference>
<dbReference type="AlphaFoldDB" id="A0A9X1VZP2"/>
<dbReference type="Proteomes" id="UP001139447">
    <property type="component" value="Unassembled WGS sequence"/>
</dbReference>
<organism evidence="1 2">
    <name type="scientific">Variovorax terrae</name>
    <dbReference type="NCBI Taxonomy" id="2923278"/>
    <lineage>
        <taxon>Bacteria</taxon>
        <taxon>Pseudomonadati</taxon>
        <taxon>Pseudomonadota</taxon>
        <taxon>Betaproteobacteria</taxon>
        <taxon>Burkholderiales</taxon>
        <taxon>Comamonadaceae</taxon>
        <taxon>Variovorax</taxon>
    </lineage>
</organism>
<evidence type="ECO:0000313" key="2">
    <source>
        <dbReference type="Proteomes" id="UP001139447"/>
    </source>
</evidence>